<proteinExistence type="predicted"/>
<reference evidence="1 2" key="1">
    <citation type="journal article" date="2018" name="Sci. Rep.">
        <title>Genomic signatures of local adaptation to the degree of environmental predictability in rotifers.</title>
        <authorList>
            <person name="Franch-Gras L."/>
            <person name="Hahn C."/>
            <person name="Garcia-Roger E.M."/>
            <person name="Carmona M.J."/>
            <person name="Serra M."/>
            <person name="Gomez A."/>
        </authorList>
    </citation>
    <scope>NUCLEOTIDE SEQUENCE [LARGE SCALE GENOMIC DNA]</scope>
    <source>
        <strain evidence="1">HYR1</strain>
    </source>
</reference>
<sequence length="83" mass="8990">MSSGFTLLKATAVQVLRRTTCPNLALPFTMQYEVTVLTPVRTTNGLLVALSSLPSALALALWNKRALLSFLFSGLYLSKSLNS</sequence>
<protein>
    <submittedName>
        <fullName evidence="1">Uncharacterized protein</fullName>
    </submittedName>
</protein>
<comment type="caution">
    <text evidence="1">The sequence shown here is derived from an EMBL/GenBank/DDBJ whole genome shotgun (WGS) entry which is preliminary data.</text>
</comment>
<dbReference type="EMBL" id="REGN01002396">
    <property type="protein sequence ID" value="RNA28405.1"/>
    <property type="molecule type" value="Genomic_DNA"/>
</dbReference>
<organism evidence="1 2">
    <name type="scientific">Brachionus plicatilis</name>
    <name type="common">Marine rotifer</name>
    <name type="synonym">Brachionus muelleri</name>
    <dbReference type="NCBI Taxonomy" id="10195"/>
    <lineage>
        <taxon>Eukaryota</taxon>
        <taxon>Metazoa</taxon>
        <taxon>Spiralia</taxon>
        <taxon>Gnathifera</taxon>
        <taxon>Rotifera</taxon>
        <taxon>Eurotatoria</taxon>
        <taxon>Monogononta</taxon>
        <taxon>Pseudotrocha</taxon>
        <taxon>Ploima</taxon>
        <taxon>Brachionidae</taxon>
        <taxon>Brachionus</taxon>
    </lineage>
</organism>
<gene>
    <name evidence="1" type="ORF">BpHYR1_037303</name>
</gene>
<evidence type="ECO:0000313" key="2">
    <source>
        <dbReference type="Proteomes" id="UP000276133"/>
    </source>
</evidence>
<dbReference type="Proteomes" id="UP000276133">
    <property type="component" value="Unassembled WGS sequence"/>
</dbReference>
<evidence type="ECO:0000313" key="1">
    <source>
        <dbReference type="EMBL" id="RNA28405.1"/>
    </source>
</evidence>
<dbReference type="AlphaFoldDB" id="A0A3M7RYH9"/>
<accession>A0A3M7RYH9</accession>
<keyword evidence="2" id="KW-1185">Reference proteome</keyword>
<name>A0A3M7RYH9_BRAPC</name>